<feature type="domain" description="Glycosyltransferase 2-like" evidence="1">
    <location>
        <begin position="5"/>
        <end position="168"/>
    </location>
</feature>
<keyword evidence="3" id="KW-1185">Reference proteome</keyword>
<organism evidence="2 3">
    <name type="scientific">Victivallis vadensis</name>
    <dbReference type="NCBI Taxonomy" id="172901"/>
    <lineage>
        <taxon>Bacteria</taxon>
        <taxon>Pseudomonadati</taxon>
        <taxon>Lentisphaerota</taxon>
        <taxon>Lentisphaeria</taxon>
        <taxon>Victivallales</taxon>
        <taxon>Victivallaceae</taxon>
        <taxon>Victivallis</taxon>
    </lineage>
</organism>
<dbReference type="Gene3D" id="3.90.550.10">
    <property type="entry name" value="Spore Coat Polysaccharide Biosynthesis Protein SpsA, Chain A"/>
    <property type="match status" value="1"/>
</dbReference>
<dbReference type="OrthoDB" id="952827at2"/>
<dbReference type="InterPro" id="IPR001173">
    <property type="entry name" value="Glyco_trans_2-like"/>
</dbReference>
<keyword evidence="2" id="KW-0808">Transferase</keyword>
<dbReference type="RefSeq" id="WP_116882930.1">
    <property type="nucleotide sequence ID" value="NZ_CABMMC010000039.1"/>
</dbReference>
<dbReference type="GeneID" id="78294253"/>
<comment type="caution">
    <text evidence="2">The sequence shown here is derived from an EMBL/GenBank/DDBJ whole genome shotgun (WGS) entry which is preliminary data.</text>
</comment>
<dbReference type="EMBL" id="QEKH01000004">
    <property type="protein sequence ID" value="PVY44939.1"/>
    <property type="molecule type" value="Genomic_DNA"/>
</dbReference>
<proteinExistence type="predicted"/>
<accession>A0A2U1B8E3</accession>
<dbReference type="GO" id="GO:0016740">
    <property type="term" value="F:transferase activity"/>
    <property type="evidence" value="ECO:0007669"/>
    <property type="project" value="UniProtKB-KW"/>
</dbReference>
<dbReference type="InterPro" id="IPR029044">
    <property type="entry name" value="Nucleotide-diphossugar_trans"/>
</dbReference>
<evidence type="ECO:0000259" key="1">
    <source>
        <dbReference type="Pfam" id="PF00535"/>
    </source>
</evidence>
<name>A0A2U1B8E3_9BACT</name>
<dbReference type="PANTHER" id="PTHR10859">
    <property type="entry name" value="GLYCOSYL TRANSFERASE"/>
    <property type="match status" value="1"/>
</dbReference>
<evidence type="ECO:0000313" key="3">
    <source>
        <dbReference type="Proteomes" id="UP000245959"/>
    </source>
</evidence>
<gene>
    <name evidence="2" type="ORF">C8D82_10483</name>
</gene>
<dbReference type="SUPFAM" id="SSF53448">
    <property type="entry name" value="Nucleotide-diphospho-sugar transferases"/>
    <property type="match status" value="1"/>
</dbReference>
<dbReference type="GO" id="GO:0006487">
    <property type="term" value="P:protein N-linked glycosylation"/>
    <property type="evidence" value="ECO:0007669"/>
    <property type="project" value="TreeGrafter"/>
</dbReference>
<dbReference type="PANTHER" id="PTHR10859:SF91">
    <property type="entry name" value="DOLICHYL-PHOSPHATE BETA-GLUCOSYLTRANSFERASE"/>
    <property type="match status" value="1"/>
</dbReference>
<dbReference type="Pfam" id="PF00535">
    <property type="entry name" value="Glycos_transf_2"/>
    <property type="match status" value="1"/>
</dbReference>
<evidence type="ECO:0000313" key="2">
    <source>
        <dbReference type="EMBL" id="PVY44939.1"/>
    </source>
</evidence>
<sequence length="249" mass="28682">MPDICVVIPCYNEEKRLNVPAVSAFLSEQPKLMLVFVDDGSRDGTGVMLEELVKRFPWQIRVVTLERNGGKAEAVRAGMAAAVESEAPLVGYWDADFSTPLRLIPVMAELFEGKPRLEIVCGCRLQRLGADIRRSVFRHLVGRCFATLASLFLRLPVYDTQCGAKLLRVRTAKILFREPLVTRWIFDVELFSRFIQYFGRRAALRRIYEYPLPEWRDVSGSTLTVWCAPRILLEFWRIAADTRRRLRDK</sequence>
<protein>
    <submittedName>
        <fullName evidence="2">Glycosyl transferase family 2</fullName>
    </submittedName>
</protein>
<dbReference type="Proteomes" id="UP000245959">
    <property type="component" value="Unassembled WGS sequence"/>
</dbReference>
<dbReference type="AlphaFoldDB" id="A0A2U1B8E3"/>
<reference evidence="2 3" key="1">
    <citation type="submission" date="2018-04" db="EMBL/GenBank/DDBJ databases">
        <title>Genomic Encyclopedia of Type Strains, Phase IV (KMG-IV): sequencing the most valuable type-strain genomes for metagenomic binning, comparative biology and taxonomic classification.</title>
        <authorList>
            <person name="Goeker M."/>
        </authorList>
    </citation>
    <scope>NUCLEOTIDE SEQUENCE [LARGE SCALE GENOMIC DNA]</scope>
    <source>
        <strain evidence="2 3">DSM 14823</strain>
    </source>
</reference>